<name>A0A318S8R4_9DEIO</name>
<keyword evidence="1" id="KW-0547">Nucleotide-binding</keyword>
<dbReference type="Pfam" id="PF00270">
    <property type="entry name" value="DEAD"/>
    <property type="match status" value="1"/>
</dbReference>
<evidence type="ECO:0000259" key="3">
    <source>
        <dbReference type="PROSITE" id="PS51192"/>
    </source>
</evidence>
<sequence>MTIAPLPFIDDALTRSPWTRTHTLPSDARLAALEPAHALPVSDVTKRYLTRAYPHGVYRHQAIAARHAAEFHNFVVATGTASGKTLCFHVAALEQLVTTPDARVIVLYPQKALGVEQEERWRAMLSAAGVPASVGRIDGQVPLAERERLLSRCRVLILTPDVMHAWLLANLAKKAIAKFVRDTRLIITDEVHTFTGVFGSNVAYLFRRFEHAQKLMTRKRLQVVCASATIADPKGHLKLLFDRDFDVIGPEQDGSEKHPVTLHLLTPSGGAKDLLSNTAALLASLARAGLKFLCFSDSRKQTENLASIAARAVHDDDDDDEADAHLQKAWLDRLRVLPFRSGYELRDRSEIQDRLTRGDLDGVIATSALELGLDIPHLDVVVLVGVPTSSTSFQQRVGRVGRRQPGHVLILDTGSASDRALFAEPSGILRRPPASSALYLENANIACIHALCLARPGGEHDAVLHALGRADSEDFDTNVSWPDGFSDLVHKERAGTLPPALQNFKTQGGEHPNVAFPLRDVETSFKVELHHAHQPTPLGTLSYSQVMREAYPGAVYLYATRAYRVTKVSPIARTVHVRPEKRYTTKPACLPTLAYPNFDADAVHHAEARALLSAVDCNVMISEHIVGFSERRGANEFTSSYPLDASRTGIYYHHPRFSRNFFTTGVVLHAPSLQGDAPRGRIAELLLEAFGLVVPFESRDIGVTTDKLRVERPGLSKGDAVIVVYDQTYGSLRLSSKLLHAGVLEETLARAVHLARYALEDADAAERAAWQRTLDVLADLAGHARMAATPTRWTETPRSVEGSRVRVITPDSVGLCVLHGNREFQVQHVYFSPRGGLQYKGRLATDHAWDTHVTVVPVEGVQPIPGLSRLGWYDEDLGDVTEDA</sequence>
<dbReference type="PROSITE" id="PS51194">
    <property type="entry name" value="HELICASE_CTER"/>
    <property type="match status" value="1"/>
</dbReference>
<dbReference type="OrthoDB" id="143059at2"/>
<dbReference type="InterPro" id="IPR027417">
    <property type="entry name" value="P-loop_NTPase"/>
</dbReference>
<dbReference type="SMART" id="SM00490">
    <property type="entry name" value="HELICc"/>
    <property type="match status" value="1"/>
</dbReference>
<dbReference type="PANTHER" id="PTHR47957">
    <property type="entry name" value="ATP-DEPENDENT HELICASE HRQ1"/>
    <property type="match status" value="1"/>
</dbReference>
<dbReference type="GO" id="GO:0043138">
    <property type="term" value="F:3'-5' DNA helicase activity"/>
    <property type="evidence" value="ECO:0007669"/>
    <property type="project" value="TreeGrafter"/>
</dbReference>
<dbReference type="PANTHER" id="PTHR47957:SF3">
    <property type="entry name" value="ATP-DEPENDENT HELICASE HRQ1"/>
    <property type="match status" value="1"/>
</dbReference>
<dbReference type="Proteomes" id="UP000248326">
    <property type="component" value="Unassembled WGS sequence"/>
</dbReference>
<gene>
    <name evidence="5" type="ORF">DES52_11378</name>
</gene>
<organism evidence="5 6">
    <name type="scientific">Deinococcus yavapaiensis KR-236</name>
    <dbReference type="NCBI Taxonomy" id="694435"/>
    <lineage>
        <taxon>Bacteria</taxon>
        <taxon>Thermotogati</taxon>
        <taxon>Deinococcota</taxon>
        <taxon>Deinococci</taxon>
        <taxon>Deinococcales</taxon>
        <taxon>Deinococcaceae</taxon>
        <taxon>Deinococcus</taxon>
    </lineage>
</organism>
<keyword evidence="5" id="KW-0378">Hydrolase</keyword>
<dbReference type="InterPro" id="IPR014001">
    <property type="entry name" value="Helicase_ATP-bd"/>
</dbReference>
<dbReference type="GO" id="GO:0003676">
    <property type="term" value="F:nucleic acid binding"/>
    <property type="evidence" value="ECO:0007669"/>
    <property type="project" value="InterPro"/>
</dbReference>
<feature type="domain" description="Helicase C-terminal" evidence="4">
    <location>
        <begin position="284"/>
        <end position="446"/>
    </location>
</feature>
<evidence type="ECO:0000313" key="5">
    <source>
        <dbReference type="EMBL" id="PYE52032.1"/>
    </source>
</evidence>
<dbReference type="AlphaFoldDB" id="A0A318S8R4"/>
<comment type="caution">
    <text evidence="5">The sequence shown here is derived from an EMBL/GenBank/DDBJ whole genome shotgun (WGS) entry which is preliminary data.</text>
</comment>
<evidence type="ECO:0000313" key="6">
    <source>
        <dbReference type="Proteomes" id="UP000248326"/>
    </source>
</evidence>
<reference evidence="5 6" key="1">
    <citation type="submission" date="2018-06" db="EMBL/GenBank/DDBJ databases">
        <title>Genomic Encyclopedia of Type Strains, Phase IV (KMG-IV): sequencing the most valuable type-strain genomes for metagenomic binning, comparative biology and taxonomic classification.</title>
        <authorList>
            <person name="Goeker M."/>
        </authorList>
    </citation>
    <scope>NUCLEOTIDE SEQUENCE [LARGE SCALE GENOMIC DNA]</scope>
    <source>
        <strain evidence="5 6">DSM 18048</strain>
    </source>
</reference>
<proteinExistence type="predicted"/>
<dbReference type="Gene3D" id="3.40.50.300">
    <property type="entry name" value="P-loop containing nucleotide triphosphate hydrolases"/>
    <property type="match status" value="2"/>
</dbReference>
<evidence type="ECO:0000256" key="1">
    <source>
        <dbReference type="ARBA" id="ARBA00022741"/>
    </source>
</evidence>
<keyword evidence="6" id="KW-1185">Reference proteome</keyword>
<dbReference type="InterPro" id="IPR011545">
    <property type="entry name" value="DEAD/DEAH_box_helicase_dom"/>
</dbReference>
<dbReference type="GO" id="GO:0006289">
    <property type="term" value="P:nucleotide-excision repair"/>
    <property type="evidence" value="ECO:0007669"/>
    <property type="project" value="TreeGrafter"/>
</dbReference>
<dbReference type="RefSeq" id="WP_110887801.1">
    <property type="nucleotide sequence ID" value="NZ_QJSX01000013.1"/>
</dbReference>
<dbReference type="GO" id="GO:0005524">
    <property type="term" value="F:ATP binding"/>
    <property type="evidence" value="ECO:0007669"/>
    <property type="project" value="UniProtKB-KW"/>
</dbReference>
<evidence type="ECO:0000259" key="4">
    <source>
        <dbReference type="PROSITE" id="PS51194"/>
    </source>
</evidence>
<dbReference type="InterPro" id="IPR001650">
    <property type="entry name" value="Helicase_C-like"/>
</dbReference>
<feature type="domain" description="Helicase ATP-binding" evidence="3">
    <location>
        <begin position="65"/>
        <end position="248"/>
    </location>
</feature>
<accession>A0A318S8R4</accession>
<keyword evidence="2" id="KW-0067">ATP-binding</keyword>
<keyword evidence="5" id="KW-0347">Helicase</keyword>
<dbReference type="PROSITE" id="PS51192">
    <property type="entry name" value="HELICASE_ATP_BIND_1"/>
    <property type="match status" value="1"/>
</dbReference>
<dbReference type="SMART" id="SM00487">
    <property type="entry name" value="DEXDc"/>
    <property type="match status" value="1"/>
</dbReference>
<dbReference type="GO" id="GO:0036297">
    <property type="term" value="P:interstrand cross-link repair"/>
    <property type="evidence" value="ECO:0007669"/>
    <property type="project" value="TreeGrafter"/>
</dbReference>
<dbReference type="EMBL" id="QJSX01000013">
    <property type="protein sequence ID" value="PYE52032.1"/>
    <property type="molecule type" value="Genomic_DNA"/>
</dbReference>
<dbReference type="SUPFAM" id="SSF52540">
    <property type="entry name" value="P-loop containing nucleoside triphosphate hydrolases"/>
    <property type="match status" value="1"/>
</dbReference>
<dbReference type="Pfam" id="PF00271">
    <property type="entry name" value="Helicase_C"/>
    <property type="match status" value="1"/>
</dbReference>
<evidence type="ECO:0000256" key="2">
    <source>
        <dbReference type="ARBA" id="ARBA00022840"/>
    </source>
</evidence>
<protein>
    <submittedName>
        <fullName evidence="5">DEAD/DEAH box helicase domain-containing protein</fullName>
    </submittedName>
</protein>